<keyword evidence="2" id="KW-1185">Reference proteome</keyword>
<dbReference type="KEGG" id="apuu:APUU_71162A"/>
<sequence>MASETFNSWSDLAYDKIGAISAATTNARFNALYEETRITELQEEIQDMAPKWLTKRPPGTTPAVFEYVTPTPLSDRDCITLEAGYNGIHGVLRDVEQRTGAKIHYYYKATSRPMRDTEFEPFAQNAPAAFVSILVDFSVKVTVDKGLLGHILTQLYGVPEITTGYWCCKQVPPTENATIWRLNWFKRHVEGASWPFYLGGYQHRRFEVNNDTRKFRSDHEVDQLDEAKQKEQDRKMLSAAVGEDPMLRRTTENPPFWGLCDPYYLQGFPGKELYGP</sequence>
<dbReference type="AlphaFoldDB" id="A0A7R8ASW6"/>
<name>A0A7R8ASW6_9EURO</name>
<organism evidence="1 2">
    <name type="scientific">Aspergillus puulaauensis</name>
    <dbReference type="NCBI Taxonomy" id="1220207"/>
    <lineage>
        <taxon>Eukaryota</taxon>
        <taxon>Fungi</taxon>
        <taxon>Dikarya</taxon>
        <taxon>Ascomycota</taxon>
        <taxon>Pezizomycotina</taxon>
        <taxon>Eurotiomycetes</taxon>
        <taxon>Eurotiomycetidae</taxon>
        <taxon>Eurotiales</taxon>
        <taxon>Aspergillaceae</taxon>
        <taxon>Aspergillus</taxon>
    </lineage>
</organism>
<dbReference type="RefSeq" id="XP_041561778.1">
    <property type="nucleotide sequence ID" value="XM_041696116.1"/>
</dbReference>
<accession>A0A7R8ASW6</accession>
<proteinExistence type="predicted"/>
<dbReference type="GeneID" id="64979589"/>
<evidence type="ECO:0000313" key="1">
    <source>
        <dbReference type="EMBL" id="BCS29592.1"/>
    </source>
</evidence>
<protein>
    <submittedName>
        <fullName evidence="1">Uncharacterized protein</fullName>
    </submittedName>
</protein>
<dbReference type="Proteomes" id="UP000654913">
    <property type="component" value="Chromosome 7"/>
</dbReference>
<reference evidence="1" key="1">
    <citation type="submission" date="2021-01" db="EMBL/GenBank/DDBJ databases">
        <authorList>
            <consortium name="Aspergillus puulaauensis MK2 genome sequencing consortium"/>
            <person name="Kazuki M."/>
            <person name="Futagami T."/>
        </authorList>
    </citation>
    <scope>NUCLEOTIDE SEQUENCE</scope>
    <source>
        <strain evidence="1">MK2</strain>
    </source>
</reference>
<dbReference type="EMBL" id="AP024449">
    <property type="protein sequence ID" value="BCS29592.1"/>
    <property type="molecule type" value="Genomic_DNA"/>
</dbReference>
<evidence type="ECO:0000313" key="2">
    <source>
        <dbReference type="Proteomes" id="UP000654913"/>
    </source>
</evidence>
<gene>
    <name evidence="1" type="ORF">APUU_71162A</name>
</gene>
<reference evidence="1" key="2">
    <citation type="submission" date="2021-02" db="EMBL/GenBank/DDBJ databases">
        <title>Aspergillus puulaauensis MK2 genome sequence.</title>
        <authorList>
            <person name="Futagami T."/>
            <person name="Mori K."/>
            <person name="Kadooka C."/>
            <person name="Tanaka T."/>
        </authorList>
    </citation>
    <scope>NUCLEOTIDE SEQUENCE</scope>
    <source>
        <strain evidence="1">MK2</strain>
    </source>
</reference>